<keyword evidence="2" id="KW-1185">Reference proteome</keyword>
<name>A0A0W0Z1S4_9GAMM</name>
<proteinExistence type="predicted"/>
<evidence type="ECO:0000313" key="1">
    <source>
        <dbReference type="EMBL" id="KTD63101.1"/>
    </source>
</evidence>
<dbReference type="RefSeq" id="WP_018577385.1">
    <property type="nucleotide sequence ID" value="NZ_KB892402.1"/>
</dbReference>
<dbReference type="SUPFAM" id="SSF48403">
    <property type="entry name" value="Ankyrin repeat"/>
    <property type="match status" value="1"/>
</dbReference>
<dbReference type="OrthoDB" id="6087427at2"/>
<gene>
    <name evidence="1" type="ORF">Lsha_0787</name>
</gene>
<reference evidence="1 2" key="1">
    <citation type="submission" date="2015-11" db="EMBL/GenBank/DDBJ databases">
        <title>Genomic analysis of 38 Legionella species identifies large and diverse effector repertoires.</title>
        <authorList>
            <person name="Burstein D."/>
            <person name="Amaro F."/>
            <person name="Zusman T."/>
            <person name="Lifshitz Z."/>
            <person name="Cohen O."/>
            <person name="Gilbert J.A."/>
            <person name="Pupko T."/>
            <person name="Shuman H.A."/>
            <person name="Segal G."/>
        </authorList>
    </citation>
    <scope>NUCLEOTIDE SEQUENCE [LARGE SCALE GENOMIC DNA]</scope>
    <source>
        <strain evidence="1 2">ATCC 49655</strain>
    </source>
</reference>
<dbReference type="Proteomes" id="UP000054600">
    <property type="component" value="Unassembled WGS sequence"/>
</dbReference>
<accession>A0A0W0Z1S4</accession>
<dbReference type="EMBL" id="LNYW01000028">
    <property type="protein sequence ID" value="KTD63101.1"/>
    <property type="molecule type" value="Genomic_DNA"/>
</dbReference>
<dbReference type="InterPro" id="IPR036770">
    <property type="entry name" value="Ankyrin_rpt-contain_sf"/>
</dbReference>
<dbReference type="PATRIC" id="fig|1122169.6.peg.908"/>
<organism evidence="1 2">
    <name type="scientific">Legionella shakespearei DSM 23087</name>
    <dbReference type="NCBI Taxonomy" id="1122169"/>
    <lineage>
        <taxon>Bacteria</taxon>
        <taxon>Pseudomonadati</taxon>
        <taxon>Pseudomonadota</taxon>
        <taxon>Gammaproteobacteria</taxon>
        <taxon>Legionellales</taxon>
        <taxon>Legionellaceae</taxon>
        <taxon>Legionella</taxon>
    </lineage>
</organism>
<dbReference type="eggNOG" id="ENOG5031F37">
    <property type="taxonomic scope" value="Bacteria"/>
</dbReference>
<dbReference type="AlphaFoldDB" id="A0A0W0Z1S4"/>
<protein>
    <submittedName>
        <fullName evidence="1">Uncharacterized protein</fullName>
    </submittedName>
</protein>
<evidence type="ECO:0000313" key="2">
    <source>
        <dbReference type="Proteomes" id="UP000054600"/>
    </source>
</evidence>
<sequence length="438" mass="50479">MINQKILDAIREQDCFKLLNLLLVHTKLPDDFDLIDEHTGKSLLVLIQESSINFSEQCPVEYAWGEVNVTPLQSVFIAVQRGDAPDFESLRYILMLGANVNHPINNQGDTILHKLMSLPSHPLALKELIRAGGDIFKKNNQGKTPLDLADEITSKYLLETYNQNNPKHNAAIKIQRQWRSRNKLENKSVALTHESLPLFPKRPLRSNPPDVKKMKLWIEKHKEEDKKTAEEVSHSIQHITFEHFLFGLKMAVKKFNLYLHSLPEDKRNYVLLVDSRKDKSGPWVTKLAQQFLLFPPSVIINTADPGKFIPTMDLNHIVLFDDASYSGNLLYKLQDSYYTSFLAKYRKYMNLQFHLIVPFTTERARERFKEFPTLLHTQETIPSFKVKNTFFKGETATYFDHKIPVDLSSIECIENGKLITGESSGVVFVEPMIPPYKL</sequence>
<comment type="caution">
    <text evidence="1">The sequence shown here is derived from an EMBL/GenBank/DDBJ whole genome shotgun (WGS) entry which is preliminary data.</text>
</comment>
<dbReference type="Gene3D" id="1.25.40.20">
    <property type="entry name" value="Ankyrin repeat-containing domain"/>
    <property type="match status" value="1"/>
</dbReference>